<dbReference type="InterPro" id="IPR052233">
    <property type="entry name" value="Rho-type_GEFs"/>
</dbReference>
<dbReference type="InterPro" id="IPR000219">
    <property type="entry name" value="DH_dom"/>
</dbReference>
<evidence type="ECO:0000256" key="1">
    <source>
        <dbReference type="ARBA" id="ARBA00022553"/>
    </source>
</evidence>
<organism evidence="6">
    <name type="scientific">Mucor ambiguus</name>
    <dbReference type="NCBI Taxonomy" id="91626"/>
    <lineage>
        <taxon>Eukaryota</taxon>
        <taxon>Fungi</taxon>
        <taxon>Fungi incertae sedis</taxon>
        <taxon>Mucoromycota</taxon>
        <taxon>Mucoromycotina</taxon>
        <taxon>Mucoromycetes</taxon>
        <taxon>Mucorales</taxon>
        <taxon>Mucorineae</taxon>
        <taxon>Mucoraceae</taxon>
        <taxon>Mucor</taxon>
    </lineage>
</organism>
<evidence type="ECO:0000259" key="4">
    <source>
        <dbReference type="PROSITE" id="PS50010"/>
    </source>
</evidence>
<reference evidence="6" key="1">
    <citation type="submission" date="2014-09" db="EMBL/GenBank/DDBJ databases">
        <title>Draft genome sequence of an oleaginous Mucoromycotina fungus Mucor ambiguus NBRC6742.</title>
        <authorList>
            <person name="Takeda I."/>
            <person name="Yamane N."/>
            <person name="Morita T."/>
            <person name="Tamano K."/>
            <person name="Machida M."/>
            <person name="Baker S."/>
            <person name="Koike H."/>
        </authorList>
    </citation>
    <scope>NUCLEOTIDE SEQUENCE</scope>
    <source>
        <strain evidence="6">NBRC 6742</strain>
    </source>
</reference>
<dbReference type="SUPFAM" id="SSF50729">
    <property type="entry name" value="PH domain-like"/>
    <property type="match status" value="1"/>
</dbReference>
<dbReference type="Pfam" id="PF15405">
    <property type="entry name" value="PH_5"/>
    <property type="match status" value="1"/>
</dbReference>
<dbReference type="SUPFAM" id="SSF48065">
    <property type="entry name" value="DBL homology domain (DH-domain)"/>
    <property type="match status" value="1"/>
</dbReference>
<accession>A0A0C9MG15</accession>
<dbReference type="GO" id="GO:0005085">
    <property type="term" value="F:guanyl-nucleotide exchange factor activity"/>
    <property type="evidence" value="ECO:0007669"/>
    <property type="project" value="UniProtKB-KW"/>
</dbReference>
<dbReference type="InterPro" id="IPR041675">
    <property type="entry name" value="PH_5"/>
</dbReference>
<evidence type="ECO:0000256" key="3">
    <source>
        <dbReference type="SAM" id="MobiDB-lite"/>
    </source>
</evidence>
<dbReference type="PANTHER" id="PTHR46572">
    <property type="entry name" value="RHO1 GDP-GTP EXCHANGE PROTEIN 1-RELATED"/>
    <property type="match status" value="1"/>
</dbReference>
<dbReference type="SMART" id="SM00233">
    <property type="entry name" value="PH"/>
    <property type="match status" value="1"/>
</dbReference>
<feature type="compositionally biased region" description="Low complexity" evidence="3">
    <location>
        <begin position="624"/>
        <end position="637"/>
    </location>
</feature>
<feature type="domain" description="DH" evidence="4">
    <location>
        <begin position="306"/>
        <end position="500"/>
    </location>
</feature>
<evidence type="ECO:0000259" key="5">
    <source>
        <dbReference type="PROSITE" id="PS50219"/>
    </source>
</evidence>
<name>A0A0C9MG15_9FUNG</name>
<feature type="region of interest" description="Disordered" evidence="3">
    <location>
        <begin position="80"/>
        <end position="103"/>
    </location>
</feature>
<feature type="region of interest" description="Disordered" evidence="3">
    <location>
        <begin position="611"/>
        <end position="637"/>
    </location>
</feature>
<dbReference type="InterPro" id="IPR001849">
    <property type="entry name" value="PH_domain"/>
</dbReference>
<proteinExistence type="predicted"/>
<keyword evidence="7" id="KW-1185">Reference proteome</keyword>
<keyword evidence="1" id="KW-0597">Phosphoprotein</keyword>
<evidence type="ECO:0000313" key="6">
    <source>
        <dbReference type="EMBL" id="GAN02057.1"/>
    </source>
</evidence>
<dbReference type="Pfam" id="PF00621">
    <property type="entry name" value="RhoGEF"/>
    <property type="match status" value="1"/>
</dbReference>
<evidence type="ECO:0000256" key="2">
    <source>
        <dbReference type="ARBA" id="ARBA00022658"/>
    </source>
</evidence>
<dbReference type="Gene3D" id="2.30.29.30">
    <property type="entry name" value="Pleckstrin-homology domain (PH domain)/Phosphotyrosine-binding domain (PTB)"/>
    <property type="match status" value="1"/>
</dbReference>
<sequence length="1019" mass="114343">MPASKDIGDSSSLENLYRDLDLYMKELDKEVAAAAVASPPAAIATTTAAAAPKANRTHTAKQPSFSFKIAGIIMDDMDGSSNSSTTTTTASTATTTQMSSLEDQCNHDKERPSIALLSELSRQFVQKVDVLATSRNIFCSTEYPKSFTGEEAVNILISIIGHDWSRKEYRNLARLLMRMEEPALFSPIAYSDKSLKNNTLYDSSKEAYTLNELNENEAVAQSLIIPLMDCYAPSCVRGSSSGCYAPTCPNRGLQLLMKSNIINKELHRNISLTSSMASSQDTLLSRCWSNTVPRETLQKTPAKEMKRQEAIYELIFTEEDYVRDLNLLDELFAKPLLRAQCIEFERRKDFCNELFGNYAEIADIHRNMYRELRDHQLTSQEIGGNTGFVDEIGSIVLRHVDHFMHAYTQYGPHFIMAEYAAKREAANNILFQNFIREKEKQAETRKLPFRHFIILPITRLQRYPLLLDAILKRTTVESEKQALAECIDRIRAVAATVDGLTVEAKKVLRIREVNDKILFKPNHTPYNLELLNPERQLIYEGPLKRRSHLAVESIDLHVFLFDHLLLMTKPKKNGPTTVEHYVVSKNPIPLNLLVVNDVAENFIFSTFRSNSTTKGTSASMSSMIPTTASSPLTPASTPISEESATAALTLNSQYINQSSLNIRHLGRHGGEYILYTETPSSRLIWRQKIIRAQADLAIKQEPDNAFKVSTISDTKFAVSGSVNNYGKVTCIAPFVGSKGAKMVVLGTQQGIWMGKEGDTNGLTRVLMVNDVAQIGILESQNILLVLADKVLTAYPLVQLDPASPSYIPPSSTKSTVSFRALTNHVSFFNSGTCNGRTLVVAMKRKGPDSHFKAFEPICGDLNDSRNAKYLATKKSSFMGKPPPPWFKIYKEFYIGTISVAVHFLKSKVLVACSRGFEVIDLDHLSEVKPNLPDLGHRDFSFVATSDAKPLNMFKCKDSFLMCYDQFAFLITTHGDYVKKFKRIEWEGHPHAVAYDYPYLLAFDRRFIEIRHVETVSAFH</sequence>
<dbReference type="AlphaFoldDB" id="A0A0C9MG15"/>
<dbReference type="PROSITE" id="PS50219">
    <property type="entry name" value="CNH"/>
    <property type="match status" value="1"/>
</dbReference>
<dbReference type="SMART" id="SM00036">
    <property type="entry name" value="CNH"/>
    <property type="match status" value="1"/>
</dbReference>
<dbReference type="InterPro" id="IPR035899">
    <property type="entry name" value="DBL_dom_sf"/>
</dbReference>
<dbReference type="Pfam" id="PF00780">
    <property type="entry name" value="CNH"/>
    <property type="match status" value="1"/>
</dbReference>
<feature type="compositionally biased region" description="Polar residues" evidence="3">
    <location>
        <begin position="611"/>
        <end position="623"/>
    </location>
</feature>
<dbReference type="SMART" id="SM00325">
    <property type="entry name" value="RhoGEF"/>
    <property type="match status" value="1"/>
</dbReference>
<dbReference type="Proteomes" id="UP000053815">
    <property type="component" value="Unassembled WGS sequence"/>
</dbReference>
<keyword evidence="2" id="KW-0344">Guanine-nucleotide releasing factor</keyword>
<dbReference type="OrthoDB" id="2272012at2759"/>
<feature type="compositionally biased region" description="Low complexity" evidence="3">
    <location>
        <begin position="80"/>
        <end position="100"/>
    </location>
</feature>
<dbReference type="CDD" id="cd00160">
    <property type="entry name" value="RhoGEF"/>
    <property type="match status" value="1"/>
</dbReference>
<dbReference type="Gene3D" id="1.20.900.10">
    <property type="entry name" value="Dbl homology (DH) domain"/>
    <property type="match status" value="1"/>
</dbReference>
<protein>
    <submittedName>
        <fullName evidence="6">CNH-domain-containing protein</fullName>
    </submittedName>
</protein>
<dbReference type="STRING" id="91626.A0A0C9MG15"/>
<dbReference type="InterPro" id="IPR001180">
    <property type="entry name" value="CNH_dom"/>
</dbReference>
<evidence type="ECO:0000313" key="7">
    <source>
        <dbReference type="Proteomes" id="UP000053815"/>
    </source>
</evidence>
<feature type="domain" description="CNH" evidence="5">
    <location>
        <begin position="725"/>
        <end position="1019"/>
    </location>
</feature>
<dbReference type="PANTHER" id="PTHR46572:SF1">
    <property type="entry name" value="RHO1 GUANINE NUCLEOTIDE EXCHANGE FACTOR TUS1"/>
    <property type="match status" value="1"/>
</dbReference>
<gene>
    <name evidence="6" type="ORF">MAM1_0016c01496</name>
</gene>
<dbReference type="EMBL" id="DF836305">
    <property type="protein sequence ID" value="GAN02057.1"/>
    <property type="molecule type" value="Genomic_DNA"/>
</dbReference>
<dbReference type="InterPro" id="IPR011993">
    <property type="entry name" value="PH-like_dom_sf"/>
</dbReference>
<dbReference type="PROSITE" id="PS50010">
    <property type="entry name" value="DH_2"/>
    <property type="match status" value="1"/>
</dbReference>